<feature type="transmembrane region" description="Helical" evidence="7">
    <location>
        <begin position="316"/>
        <end position="340"/>
    </location>
</feature>
<dbReference type="Gene3D" id="1.20.1250.20">
    <property type="entry name" value="MFS general substrate transporter like domains"/>
    <property type="match status" value="2"/>
</dbReference>
<keyword evidence="4 7" id="KW-0812">Transmembrane</keyword>
<dbReference type="PANTHER" id="PTHR23517">
    <property type="entry name" value="RESISTANCE PROTEIN MDTM, PUTATIVE-RELATED-RELATED"/>
    <property type="match status" value="1"/>
</dbReference>
<evidence type="ECO:0000256" key="7">
    <source>
        <dbReference type="SAM" id="Phobius"/>
    </source>
</evidence>
<evidence type="ECO:0000256" key="4">
    <source>
        <dbReference type="ARBA" id="ARBA00022692"/>
    </source>
</evidence>
<proteinExistence type="predicted"/>
<comment type="caution">
    <text evidence="9">The sequence shown here is derived from an EMBL/GenBank/DDBJ whole genome shotgun (WGS) entry which is preliminary data.</text>
</comment>
<dbReference type="EMBL" id="CAJB01000089">
    <property type="protein sequence ID" value="CCH77264.1"/>
    <property type="molecule type" value="Genomic_DNA"/>
</dbReference>
<keyword evidence="5 7" id="KW-1133">Transmembrane helix</keyword>
<feature type="transmembrane region" description="Helical" evidence="7">
    <location>
        <begin position="170"/>
        <end position="192"/>
    </location>
</feature>
<dbReference type="GO" id="GO:0022857">
    <property type="term" value="F:transmembrane transporter activity"/>
    <property type="evidence" value="ECO:0007669"/>
    <property type="project" value="InterPro"/>
</dbReference>
<accession>A0A077LZ66</accession>
<evidence type="ECO:0000256" key="2">
    <source>
        <dbReference type="ARBA" id="ARBA00022448"/>
    </source>
</evidence>
<dbReference type="CDD" id="cd06174">
    <property type="entry name" value="MFS"/>
    <property type="match status" value="1"/>
</dbReference>
<evidence type="ECO:0000256" key="5">
    <source>
        <dbReference type="ARBA" id="ARBA00022989"/>
    </source>
</evidence>
<feature type="transmembrane region" description="Helical" evidence="7">
    <location>
        <begin position="259"/>
        <end position="279"/>
    </location>
</feature>
<feature type="transmembrane region" description="Helical" evidence="7">
    <location>
        <begin position="54"/>
        <end position="76"/>
    </location>
</feature>
<feature type="transmembrane region" description="Helical" evidence="7">
    <location>
        <begin position="141"/>
        <end position="164"/>
    </location>
</feature>
<feature type="transmembrane region" description="Helical" evidence="7">
    <location>
        <begin position="113"/>
        <end position="134"/>
    </location>
</feature>
<dbReference type="PROSITE" id="PS50850">
    <property type="entry name" value="MFS"/>
    <property type="match status" value="1"/>
</dbReference>
<feature type="transmembrane region" description="Helical" evidence="7">
    <location>
        <begin position="352"/>
        <end position="373"/>
    </location>
</feature>
<dbReference type="STRING" id="1194083.BN12_1790003"/>
<feature type="domain" description="Major facilitator superfamily (MFS) profile" evidence="8">
    <location>
        <begin position="18"/>
        <end position="417"/>
    </location>
</feature>
<keyword evidence="6 7" id="KW-0472">Membrane</keyword>
<feature type="transmembrane region" description="Helical" evidence="7">
    <location>
        <begin position="83"/>
        <end position="101"/>
    </location>
</feature>
<sequence>MELRRQVHDIGRRRAWVIWLVGLSVYLLAVFYRTSLGVAGLLAAERFHINAAQLATFTVLQLAVYAGMQVPVGILLDRFGSKVLMTTGLVLMTVGELWFAFAGSFPVGIVCRVLIGAGDAMIFTSLLRVVALWFRVRQAPLVTQLTGMIGQLGAVAAATPLAIALRQLGWTTSFAIAAGLGFAVAIPLVLVVKDSPYAGSSVEKVKLRVLATTLREVWGNPGTRIGLWTHFTCQFSSTVFTMLWGYPFLVSGEGRSSDTAANLLMLMTGTALVAGPVIARFTAGRPYHRSTLALAIVGAIAAMWAITLLWPGPAPLWLLCVLVMVTAVGGPGSMLGFDIVRSFHLPHRLGRATGVVNVGGFVASLTTIALVGIVLDWRAPGGPKDYTLADFRIAMSVQFVLWAIGATQIVRFRRKGRRLVAQTPGAMDALTAGEALLPGLSKDDG</sequence>
<evidence type="ECO:0000256" key="6">
    <source>
        <dbReference type="ARBA" id="ARBA00023136"/>
    </source>
</evidence>
<dbReference type="InterPro" id="IPR050171">
    <property type="entry name" value="MFS_Transporters"/>
</dbReference>
<evidence type="ECO:0000313" key="10">
    <source>
        <dbReference type="Proteomes" id="UP000035721"/>
    </source>
</evidence>
<reference evidence="9 10" key="1">
    <citation type="journal article" date="2013" name="ISME J.">
        <title>A metabolic model for members of the genus Tetrasphaera involved in enhanced biological phosphorus removal.</title>
        <authorList>
            <person name="Kristiansen R."/>
            <person name="Nguyen H.T.T."/>
            <person name="Saunders A.M."/>
            <person name="Nielsen J.L."/>
            <person name="Wimmer R."/>
            <person name="Le V.Q."/>
            <person name="McIlroy S.J."/>
            <person name="Petrovski S."/>
            <person name="Seviour R.J."/>
            <person name="Calteau A."/>
            <person name="Nielsen K.L."/>
            <person name="Nielsen P.H."/>
        </authorList>
    </citation>
    <scope>NUCLEOTIDE SEQUENCE [LARGE SCALE GENOMIC DNA]</scope>
    <source>
        <strain evidence="9 10">T1-X7</strain>
    </source>
</reference>
<keyword evidence="3" id="KW-1003">Cell membrane</keyword>
<feature type="transmembrane region" description="Helical" evidence="7">
    <location>
        <begin position="291"/>
        <end position="310"/>
    </location>
</feature>
<evidence type="ECO:0000313" key="9">
    <source>
        <dbReference type="EMBL" id="CCH77264.1"/>
    </source>
</evidence>
<dbReference type="Proteomes" id="UP000035721">
    <property type="component" value="Unassembled WGS sequence"/>
</dbReference>
<keyword evidence="2" id="KW-0813">Transport</keyword>
<gene>
    <name evidence="9" type="ORF">BN12_1790003</name>
</gene>
<dbReference type="GO" id="GO:0005886">
    <property type="term" value="C:plasma membrane"/>
    <property type="evidence" value="ECO:0007669"/>
    <property type="project" value="UniProtKB-SubCell"/>
</dbReference>
<dbReference type="Pfam" id="PF07690">
    <property type="entry name" value="MFS_1"/>
    <property type="match status" value="1"/>
</dbReference>
<protein>
    <submittedName>
        <fullName evidence="9">Putative transmembrane transport protein</fullName>
    </submittedName>
</protein>
<dbReference type="SUPFAM" id="SSF103473">
    <property type="entry name" value="MFS general substrate transporter"/>
    <property type="match status" value="1"/>
</dbReference>
<dbReference type="AlphaFoldDB" id="A0A077LZ66"/>
<dbReference type="InterPro" id="IPR036259">
    <property type="entry name" value="MFS_trans_sf"/>
</dbReference>
<organism evidence="9 10">
    <name type="scientific">Nostocoides japonicum T1-X7</name>
    <dbReference type="NCBI Taxonomy" id="1194083"/>
    <lineage>
        <taxon>Bacteria</taxon>
        <taxon>Bacillati</taxon>
        <taxon>Actinomycetota</taxon>
        <taxon>Actinomycetes</taxon>
        <taxon>Micrococcales</taxon>
        <taxon>Intrasporangiaceae</taxon>
        <taxon>Nostocoides</taxon>
    </lineage>
</organism>
<evidence type="ECO:0000259" key="8">
    <source>
        <dbReference type="PROSITE" id="PS50850"/>
    </source>
</evidence>
<name>A0A077LZ66_9MICO</name>
<feature type="transmembrane region" description="Helical" evidence="7">
    <location>
        <begin position="16"/>
        <end position="34"/>
    </location>
</feature>
<feature type="transmembrane region" description="Helical" evidence="7">
    <location>
        <begin position="393"/>
        <end position="410"/>
    </location>
</feature>
<dbReference type="InterPro" id="IPR020846">
    <property type="entry name" value="MFS_dom"/>
</dbReference>
<dbReference type="InterPro" id="IPR011701">
    <property type="entry name" value="MFS"/>
</dbReference>
<evidence type="ECO:0000256" key="1">
    <source>
        <dbReference type="ARBA" id="ARBA00004651"/>
    </source>
</evidence>
<evidence type="ECO:0000256" key="3">
    <source>
        <dbReference type="ARBA" id="ARBA00022475"/>
    </source>
</evidence>
<dbReference type="PANTHER" id="PTHR23517:SF3">
    <property type="entry name" value="INTEGRAL MEMBRANE TRANSPORT PROTEIN"/>
    <property type="match status" value="1"/>
</dbReference>
<keyword evidence="10" id="KW-1185">Reference proteome</keyword>
<comment type="subcellular location">
    <subcellularLocation>
        <location evidence="1">Cell membrane</location>
        <topology evidence="1">Multi-pass membrane protein</topology>
    </subcellularLocation>
</comment>
<feature type="transmembrane region" description="Helical" evidence="7">
    <location>
        <begin position="225"/>
        <end position="247"/>
    </location>
</feature>